<feature type="compositionally biased region" description="Basic residues" evidence="1">
    <location>
        <begin position="99"/>
        <end position="110"/>
    </location>
</feature>
<evidence type="ECO:0000256" key="1">
    <source>
        <dbReference type="SAM" id="MobiDB-lite"/>
    </source>
</evidence>
<name>A0A017S1F6_ASPRC</name>
<dbReference type="GeneID" id="63698323"/>
<keyword evidence="3" id="KW-1185">Reference proteome</keyword>
<dbReference type="EMBL" id="KK088459">
    <property type="protein sequence ID" value="EYE90459.1"/>
    <property type="molecule type" value="Genomic_DNA"/>
</dbReference>
<evidence type="ECO:0000313" key="3">
    <source>
        <dbReference type="Proteomes" id="UP000019804"/>
    </source>
</evidence>
<dbReference type="Proteomes" id="UP000019804">
    <property type="component" value="Unassembled WGS sequence"/>
</dbReference>
<dbReference type="HOGENOM" id="CLU_2037573_0_0_1"/>
<proteinExistence type="predicted"/>
<sequence length="121" mass="14263">MMGLCMPIPEYSIPNPETWIKSRRCSWSLALSWFGLLERTSIINIEIPVYGVAWLRCWSIEHSSSLVWSGLVLGSAWFATWRMYVFIVSSTSEQESERKRKRKRKRKRSRSVYATFEEIAH</sequence>
<dbReference type="AlphaFoldDB" id="A0A017S1F6"/>
<evidence type="ECO:0000313" key="2">
    <source>
        <dbReference type="EMBL" id="EYE90459.1"/>
    </source>
</evidence>
<reference evidence="3" key="1">
    <citation type="journal article" date="2014" name="Nat. Commun.">
        <title>Genomic adaptations of the halophilic Dead Sea filamentous fungus Eurotium rubrum.</title>
        <authorList>
            <person name="Kis-Papo T."/>
            <person name="Weig A.R."/>
            <person name="Riley R."/>
            <person name="Persoh D."/>
            <person name="Salamov A."/>
            <person name="Sun H."/>
            <person name="Lipzen A."/>
            <person name="Wasser S.P."/>
            <person name="Rambold G."/>
            <person name="Grigoriev I.V."/>
            <person name="Nevo E."/>
        </authorList>
    </citation>
    <scope>NUCLEOTIDE SEQUENCE [LARGE SCALE GENOMIC DNA]</scope>
    <source>
        <strain evidence="3">CBS 135680</strain>
    </source>
</reference>
<feature type="region of interest" description="Disordered" evidence="1">
    <location>
        <begin position="91"/>
        <end position="111"/>
    </location>
</feature>
<organism evidence="2 3">
    <name type="scientific">Aspergillus ruber (strain CBS 135680)</name>
    <dbReference type="NCBI Taxonomy" id="1388766"/>
    <lineage>
        <taxon>Eukaryota</taxon>
        <taxon>Fungi</taxon>
        <taxon>Dikarya</taxon>
        <taxon>Ascomycota</taxon>
        <taxon>Pezizomycotina</taxon>
        <taxon>Eurotiomycetes</taxon>
        <taxon>Eurotiomycetidae</taxon>
        <taxon>Eurotiales</taxon>
        <taxon>Aspergillaceae</taxon>
        <taxon>Aspergillus</taxon>
        <taxon>Aspergillus subgen. Aspergillus</taxon>
    </lineage>
</organism>
<protein>
    <submittedName>
        <fullName evidence="2">Uncharacterized protein</fullName>
    </submittedName>
</protein>
<dbReference type="RefSeq" id="XP_040634149.1">
    <property type="nucleotide sequence ID" value="XM_040783199.1"/>
</dbReference>
<accession>A0A017S1F6</accession>
<gene>
    <name evidence="2" type="ORF">EURHEDRAFT_417432</name>
</gene>